<keyword evidence="2" id="KW-1185">Reference proteome</keyword>
<comment type="caution">
    <text evidence="1">The sequence shown here is derived from an EMBL/GenBank/DDBJ whole genome shotgun (WGS) entry which is preliminary data.</text>
</comment>
<evidence type="ECO:0000313" key="1">
    <source>
        <dbReference type="EMBL" id="MBB3955587.1"/>
    </source>
</evidence>
<dbReference type="PANTHER" id="PTHR13812">
    <property type="entry name" value="KETIMINE REDUCTASE MU-CRYSTALLIN"/>
    <property type="match status" value="1"/>
</dbReference>
<dbReference type="PANTHER" id="PTHR13812:SF19">
    <property type="entry name" value="KETIMINE REDUCTASE MU-CRYSTALLIN"/>
    <property type="match status" value="1"/>
</dbReference>
<dbReference type="PIRSF" id="PIRSF001439">
    <property type="entry name" value="CryM"/>
    <property type="match status" value="1"/>
</dbReference>
<dbReference type="EMBL" id="JACIDX010000009">
    <property type="protein sequence ID" value="MBB3955587.1"/>
    <property type="molecule type" value="Genomic_DNA"/>
</dbReference>
<protein>
    <submittedName>
        <fullName evidence="1">Ornithine cyclodeaminase/alanine dehydrogenase</fullName>
        <ecNumber evidence="1">1.4.1.1</ecNumber>
        <ecNumber evidence="1">4.3.1.12</ecNumber>
    </submittedName>
</protein>
<dbReference type="GO" id="GO:0005737">
    <property type="term" value="C:cytoplasm"/>
    <property type="evidence" value="ECO:0007669"/>
    <property type="project" value="TreeGrafter"/>
</dbReference>
<dbReference type="RefSeq" id="WP_221227093.1">
    <property type="nucleotide sequence ID" value="NZ_JACIDX010000009.1"/>
</dbReference>
<dbReference type="EC" id="1.4.1.1" evidence="1"/>
<dbReference type="GO" id="GO:0000286">
    <property type="term" value="F:alanine dehydrogenase activity"/>
    <property type="evidence" value="ECO:0007669"/>
    <property type="project" value="UniProtKB-EC"/>
</dbReference>
<gene>
    <name evidence="1" type="ORF">GGR38_002543</name>
</gene>
<dbReference type="Gene3D" id="3.40.50.720">
    <property type="entry name" value="NAD(P)-binding Rossmann-like Domain"/>
    <property type="match status" value="1"/>
</dbReference>
<dbReference type="AlphaFoldDB" id="A0A7W6G838"/>
<dbReference type="Gene3D" id="3.30.1780.10">
    <property type="entry name" value="ornithine cyclodeaminase, domain 1"/>
    <property type="match status" value="1"/>
</dbReference>
<dbReference type="InterPro" id="IPR003462">
    <property type="entry name" value="ODC_Mu_crystall"/>
</dbReference>
<organism evidence="1 2">
    <name type="scientific">Novosphingobium sediminicola</name>
    <dbReference type="NCBI Taxonomy" id="563162"/>
    <lineage>
        <taxon>Bacteria</taxon>
        <taxon>Pseudomonadati</taxon>
        <taxon>Pseudomonadota</taxon>
        <taxon>Alphaproteobacteria</taxon>
        <taxon>Sphingomonadales</taxon>
        <taxon>Sphingomonadaceae</taxon>
        <taxon>Novosphingobium</taxon>
    </lineage>
</organism>
<accession>A0A7W6G838</accession>
<dbReference type="InterPro" id="IPR036291">
    <property type="entry name" value="NAD(P)-bd_dom_sf"/>
</dbReference>
<keyword evidence="1" id="KW-0560">Oxidoreductase</keyword>
<dbReference type="EC" id="4.3.1.12" evidence="1"/>
<name>A0A7W6G838_9SPHN</name>
<dbReference type="GO" id="GO:0008473">
    <property type="term" value="F:ornithine cyclodeaminase activity"/>
    <property type="evidence" value="ECO:0007669"/>
    <property type="project" value="UniProtKB-EC"/>
</dbReference>
<dbReference type="Proteomes" id="UP000548867">
    <property type="component" value="Unassembled WGS sequence"/>
</dbReference>
<sequence>MHNTLLLSDADVRAAFDWGAAVDALGQAYGAAAGEAQFPPRSMARGDGLWLRTLTGVMPGQKVIGAKMIVASMKARAASYLIPLFDGETMELTALMDGASVTGLRTAATSALAARRLCLSPAPGVAVIGSGFEARTHLEAMARSGPLGEVSVYSPRESSRAAFCGAMAEKGIAVKQVDSAQAAIAGAELVICAARSRDESPTMLGAWLRPGMTVVSIGSTLPEQRELDPEAIARADLIVADMVEEVAHDTGDMIAADAAGVKFNAKLVSLSDVISGTHPGRTSPDQIMLYKSVGAAIQDLAVASLCAERARAAGLGTSIPAPIVPVDKSK</sequence>
<dbReference type="InterPro" id="IPR023401">
    <property type="entry name" value="ODC_N"/>
</dbReference>
<proteinExistence type="predicted"/>
<reference evidence="1 2" key="1">
    <citation type="submission" date="2020-08" db="EMBL/GenBank/DDBJ databases">
        <title>Genomic Encyclopedia of Type Strains, Phase IV (KMG-IV): sequencing the most valuable type-strain genomes for metagenomic binning, comparative biology and taxonomic classification.</title>
        <authorList>
            <person name="Goeker M."/>
        </authorList>
    </citation>
    <scope>NUCLEOTIDE SEQUENCE [LARGE SCALE GENOMIC DNA]</scope>
    <source>
        <strain evidence="1 2">DSM 27057</strain>
    </source>
</reference>
<dbReference type="Pfam" id="PF02423">
    <property type="entry name" value="OCD_Mu_crystall"/>
    <property type="match status" value="1"/>
</dbReference>
<keyword evidence="1" id="KW-0456">Lyase</keyword>
<dbReference type="SUPFAM" id="SSF51735">
    <property type="entry name" value="NAD(P)-binding Rossmann-fold domains"/>
    <property type="match status" value="1"/>
</dbReference>
<evidence type="ECO:0000313" key="2">
    <source>
        <dbReference type="Proteomes" id="UP000548867"/>
    </source>
</evidence>